<keyword evidence="6 11" id="KW-0418">Kinase</keyword>
<organism evidence="11 12">
    <name type="scientific">Niallia endozanthoxylica</name>
    <dbReference type="NCBI Taxonomy" id="2036016"/>
    <lineage>
        <taxon>Bacteria</taxon>
        <taxon>Bacillati</taxon>
        <taxon>Bacillota</taxon>
        <taxon>Bacilli</taxon>
        <taxon>Bacillales</taxon>
        <taxon>Bacillaceae</taxon>
        <taxon>Niallia</taxon>
    </lineage>
</organism>
<feature type="transmembrane region" description="Helical" evidence="9">
    <location>
        <begin position="109"/>
        <end position="125"/>
    </location>
</feature>
<keyword evidence="5" id="KW-0547">Nucleotide-binding</keyword>
<keyword evidence="9" id="KW-0472">Membrane</keyword>
<dbReference type="EC" id="2.7.13.3" evidence="2"/>
<evidence type="ECO:0000256" key="8">
    <source>
        <dbReference type="ARBA" id="ARBA00023012"/>
    </source>
</evidence>
<proteinExistence type="predicted"/>
<feature type="transmembrane region" description="Helical" evidence="9">
    <location>
        <begin position="40"/>
        <end position="60"/>
    </location>
</feature>
<feature type="domain" description="Histidine kinase" evidence="10">
    <location>
        <begin position="214"/>
        <end position="419"/>
    </location>
</feature>
<dbReference type="InterPro" id="IPR005467">
    <property type="entry name" value="His_kinase_dom"/>
</dbReference>
<dbReference type="InterPro" id="IPR036097">
    <property type="entry name" value="HisK_dim/P_sf"/>
</dbReference>
<dbReference type="InterPro" id="IPR004358">
    <property type="entry name" value="Sig_transdc_His_kin-like_C"/>
</dbReference>
<feature type="transmembrane region" description="Helical" evidence="9">
    <location>
        <begin position="165"/>
        <end position="186"/>
    </location>
</feature>
<evidence type="ECO:0000313" key="11">
    <source>
        <dbReference type="EMBL" id="KAA9028603.1"/>
    </source>
</evidence>
<dbReference type="Gene3D" id="3.30.565.10">
    <property type="entry name" value="Histidine kinase-like ATPase, C-terminal domain"/>
    <property type="match status" value="1"/>
</dbReference>
<keyword evidence="4" id="KW-0808">Transferase</keyword>
<accession>A0A5J5I0Y6</accession>
<dbReference type="SUPFAM" id="SSF47384">
    <property type="entry name" value="Homodimeric domain of signal transducing histidine kinase"/>
    <property type="match status" value="1"/>
</dbReference>
<dbReference type="GO" id="GO:0005524">
    <property type="term" value="F:ATP binding"/>
    <property type="evidence" value="ECO:0007669"/>
    <property type="project" value="UniProtKB-KW"/>
</dbReference>
<dbReference type="OrthoDB" id="9815750at2"/>
<sequence length="440" mass="49981">MFGVFLMSDILVNVLFLLVMLFLTQLLLDVYKKEWTTKDIKVFVFLSGLVSFIFFVFFPFASNEGMNYDIRVVPFIVASLYGGPLASFCLYICGFFVRLGLGMHETSGMTAPIYALIPLLTIFFHKPFLKANRNHKLWISIGILFIHMCFSVIINNFIFHLSAPFNIILIGAFIKLVCIVLTVWTYEKIILNHQLKNELLEMEKMEMVSHLSASVAHEIRNGLTGAKGFIQLLKEEEKDPQKQKYIGIALSELERSDMIIRDFLTFAKPAPEKVEVIPVEQLLTELIEILNPLARMNSVEVKKNLFPFSIIGERRVVQQALLNMMKNAVEAMPNGGKLTISMKQHKNHYEIVIQDTGLGMDEVQIKRLGKPYFTTKGQKGTGLGLMVAYRVIQQLNGQIKVNSEKGKGTRFHIYLPCTAENDELSTVDQNVQPGKVHIHT</sequence>
<dbReference type="Pfam" id="PF00512">
    <property type="entry name" value="HisKA"/>
    <property type="match status" value="1"/>
</dbReference>
<dbReference type="InterPro" id="IPR036890">
    <property type="entry name" value="HATPase_C_sf"/>
</dbReference>
<keyword evidence="9" id="KW-1133">Transmembrane helix</keyword>
<gene>
    <name evidence="11" type="ORF">F4V44_04855</name>
</gene>
<protein>
    <recommendedName>
        <fullName evidence="2">histidine kinase</fullName>
        <ecNumber evidence="2">2.7.13.3</ecNumber>
    </recommendedName>
</protein>
<keyword evidence="7" id="KW-0067">ATP-binding</keyword>
<dbReference type="PROSITE" id="PS50109">
    <property type="entry name" value="HIS_KIN"/>
    <property type="match status" value="1"/>
</dbReference>
<evidence type="ECO:0000256" key="9">
    <source>
        <dbReference type="SAM" id="Phobius"/>
    </source>
</evidence>
<dbReference type="Pfam" id="PF02518">
    <property type="entry name" value="HATPase_c"/>
    <property type="match status" value="1"/>
</dbReference>
<dbReference type="CDD" id="cd00082">
    <property type="entry name" value="HisKA"/>
    <property type="match status" value="1"/>
</dbReference>
<dbReference type="Gene3D" id="1.10.287.130">
    <property type="match status" value="1"/>
</dbReference>
<dbReference type="EMBL" id="VYKL01000010">
    <property type="protein sequence ID" value="KAA9028603.1"/>
    <property type="molecule type" value="Genomic_DNA"/>
</dbReference>
<keyword evidence="9" id="KW-0812">Transmembrane</keyword>
<dbReference type="PANTHER" id="PTHR43065">
    <property type="entry name" value="SENSOR HISTIDINE KINASE"/>
    <property type="match status" value="1"/>
</dbReference>
<keyword evidence="12" id="KW-1185">Reference proteome</keyword>
<evidence type="ECO:0000259" key="10">
    <source>
        <dbReference type="PROSITE" id="PS50109"/>
    </source>
</evidence>
<evidence type="ECO:0000256" key="1">
    <source>
        <dbReference type="ARBA" id="ARBA00000085"/>
    </source>
</evidence>
<dbReference type="Proteomes" id="UP000326671">
    <property type="component" value="Unassembled WGS sequence"/>
</dbReference>
<reference evidence="11 12" key="1">
    <citation type="submission" date="2019-09" db="EMBL/GenBank/DDBJ databases">
        <title>Whole genome sequences of isolates from the Mars Exploration Rovers.</title>
        <authorList>
            <person name="Seuylemezian A."/>
            <person name="Vaishampayan P."/>
        </authorList>
    </citation>
    <scope>NUCLEOTIDE SEQUENCE [LARGE SCALE GENOMIC DNA]</scope>
    <source>
        <strain evidence="11 12">MER_TA_151</strain>
    </source>
</reference>
<comment type="catalytic activity">
    <reaction evidence="1">
        <text>ATP + protein L-histidine = ADP + protein N-phospho-L-histidine.</text>
        <dbReference type="EC" id="2.7.13.3"/>
    </reaction>
</comment>
<dbReference type="PANTHER" id="PTHR43065:SF46">
    <property type="entry name" value="C4-DICARBOXYLATE TRANSPORT SENSOR PROTEIN DCTB"/>
    <property type="match status" value="1"/>
</dbReference>
<dbReference type="InterPro" id="IPR003594">
    <property type="entry name" value="HATPase_dom"/>
</dbReference>
<keyword evidence="3" id="KW-0597">Phosphoprotein</keyword>
<dbReference type="PRINTS" id="PR00344">
    <property type="entry name" value="BCTRLSENSOR"/>
</dbReference>
<dbReference type="InterPro" id="IPR003661">
    <property type="entry name" value="HisK_dim/P_dom"/>
</dbReference>
<feature type="transmembrane region" description="Helical" evidence="9">
    <location>
        <begin position="10"/>
        <end position="28"/>
    </location>
</feature>
<evidence type="ECO:0000256" key="5">
    <source>
        <dbReference type="ARBA" id="ARBA00022741"/>
    </source>
</evidence>
<dbReference type="GO" id="GO:0000155">
    <property type="term" value="F:phosphorelay sensor kinase activity"/>
    <property type="evidence" value="ECO:0007669"/>
    <property type="project" value="InterPro"/>
</dbReference>
<name>A0A5J5I0Y6_9BACI</name>
<comment type="caution">
    <text evidence="11">The sequence shown here is derived from an EMBL/GenBank/DDBJ whole genome shotgun (WGS) entry which is preliminary data.</text>
</comment>
<evidence type="ECO:0000256" key="7">
    <source>
        <dbReference type="ARBA" id="ARBA00022840"/>
    </source>
</evidence>
<evidence type="ECO:0000256" key="6">
    <source>
        <dbReference type="ARBA" id="ARBA00022777"/>
    </source>
</evidence>
<dbReference type="SMART" id="SM00388">
    <property type="entry name" value="HisKA"/>
    <property type="match status" value="1"/>
</dbReference>
<dbReference type="SMART" id="SM00387">
    <property type="entry name" value="HATPase_c"/>
    <property type="match status" value="1"/>
</dbReference>
<feature type="transmembrane region" description="Helical" evidence="9">
    <location>
        <begin position="137"/>
        <end position="159"/>
    </location>
</feature>
<evidence type="ECO:0000256" key="2">
    <source>
        <dbReference type="ARBA" id="ARBA00012438"/>
    </source>
</evidence>
<evidence type="ECO:0000313" key="12">
    <source>
        <dbReference type="Proteomes" id="UP000326671"/>
    </source>
</evidence>
<dbReference type="AlphaFoldDB" id="A0A5J5I0Y6"/>
<keyword evidence="8" id="KW-0902">Two-component regulatory system</keyword>
<feature type="transmembrane region" description="Helical" evidence="9">
    <location>
        <begin position="72"/>
        <end position="97"/>
    </location>
</feature>
<evidence type="ECO:0000256" key="4">
    <source>
        <dbReference type="ARBA" id="ARBA00022679"/>
    </source>
</evidence>
<evidence type="ECO:0000256" key="3">
    <source>
        <dbReference type="ARBA" id="ARBA00022553"/>
    </source>
</evidence>
<dbReference type="SUPFAM" id="SSF55874">
    <property type="entry name" value="ATPase domain of HSP90 chaperone/DNA topoisomerase II/histidine kinase"/>
    <property type="match status" value="1"/>
</dbReference>